<protein>
    <recommendedName>
        <fullName evidence="3">DNA primase/polymerase bifunctional N-terminal domain-containing protein</fullName>
    </recommendedName>
</protein>
<organism evidence="1 2">
    <name type="scientific">Streptomyces pacificus</name>
    <dbReference type="NCBI Taxonomy" id="2705029"/>
    <lineage>
        <taxon>Bacteria</taxon>
        <taxon>Bacillati</taxon>
        <taxon>Actinomycetota</taxon>
        <taxon>Actinomycetes</taxon>
        <taxon>Kitasatosporales</taxon>
        <taxon>Streptomycetaceae</taxon>
        <taxon>Streptomyces</taxon>
    </lineage>
</organism>
<sequence length="132" mass="14274">MNLALNLDWIPVSGFRLRKAGVHFDAVRVDGDDGRRLADVMDRMTGGDPGPIVTEANGSRGVYFLLPAASTTHRSWPRGVTRYNSGSGSVGYVPVPALEGLTWPLAWRVPPVVDGRFVHPLLLRTAAVELLG</sequence>
<evidence type="ECO:0000313" key="2">
    <source>
        <dbReference type="Proteomes" id="UP000484988"/>
    </source>
</evidence>
<evidence type="ECO:0008006" key="3">
    <source>
        <dbReference type="Google" id="ProtNLM"/>
    </source>
</evidence>
<evidence type="ECO:0000313" key="1">
    <source>
        <dbReference type="EMBL" id="GFH39581.1"/>
    </source>
</evidence>
<dbReference type="AlphaFoldDB" id="A0A6A0B4Y9"/>
<gene>
    <name evidence="1" type="ORF">SCWH03_58490</name>
</gene>
<dbReference type="Proteomes" id="UP000484988">
    <property type="component" value="Unassembled WGS sequence"/>
</dbReference>
<proteinExistence type="predicted"/>
<comment type="caution">
    <text evidence="1">The sequence shown here is derived from an EMBL/GenBank/DDBJ whole genome shotgun (WGS) entry which is preliminary data.</text>
</comment>
<keyword evidence="2" id="KW-1185">Reference proteome</keyword>
<name>A0A6A0B4Y9_9ACTN</name>
<reference evidence="1 2" key="1">
    <citation type="submission" date="2020-02" db="EMBL/GenBank/DDBJ databases">
        <title>Whole Genome Shotgun Sequence of Streptomyces sp. strain CWH03.</title>
        <authorList>
            <person name="Dohra H."/>
            <person name="Kodani S."/>
            <person name="Yamamura H."/>
        </authorList>
    </citation>
    <scope>NUCLEOTIDE SEQUENCE [LARGE SCALE GENOMIC DNA]</scope>
    <source>
        <strain evidence="1 2">CWH03</strain>
    </source>
</reference>
<dbReference type="RefSeq" id="WP_254077091.1">
    <property type="nucleotide sequence ID" value="NZ_BLLG01000037.1"/>
</dbReference>
<accession>A0A6A0B4Y9</accession>
<dbReference type="EMBL" id="BLLG01000037">
    <property type="protein sequence ID" value="GFH39581.1"/>
    <property type="molecule type" value="Genomic_DNA"/>
</dbReference>